<feature type="region of interest" description="Disordered" evidence="1">
    <location>
        <begin position="58"/>
        <end position="77"/>
    </location>
</feature>
<sequence>MAPAGPVRAEGHGLPEGYGETVADDRSVTDVSQARGQGRTDGVWILLAAAARYATTVAVKPRTDQPPADDVSKESPR</sequence>
<feature type="region of interest" description="Disordered" evidence="1">
    <location>
        <begin position="1"/>
        <end position="39"/>
    </location>
</feature>
<name>A0A4D4MKM2_STRAX</name>
<dbReference type="AlphaFoldDB" id="A0A4D4MKM2"/>
<gene>
    <name evidence="2" type="ORF">SAV31267_016700</name>
</gene>
<evidence type="ECO:0000313" key="2">
    <source>
        <dbReference type="EMBL" id="GDY72185.1"/>
    </source>
</evidence>
<reference evidence="2 3" key="1">
    <citation type="submission" date="2019-04" db="EMBL/GenBank/DDBJ databases">
        <title>Draft genome sequences of Streptomyces avermitilis ATCC 31267.</title>
        <authorList>
            <person name="Komaki H."/>
            <person name="Tamura T."/>
            <person name="Hosoyama A."/>
        </authorList>
    </citation>
    <scope>NUCLEOTIDE SEQUENCE [LARGE SCALE GENOMIC DNA]</scope>
    <source>
        <strain evidence="2 3">ATCC 31267</strain>
    </source>
</reference>
<proteinExistence type="predicted"/>
<dbReference type="EMBL" id="BJHY01000001">
    <property type="protein sequence ID" value="GDY72185.1"/>
    <property type="molecule type" value="Genomic_DNA"/>
</dbReference>
<comment type="caution">
    <text evidence="2">The sequence shown here is derived from an EMBL/GenBank/DDBJ whole genome shotgun (WGS) entry which is preliminary data.</text>
</comment>
<evidence type="ECO:0000256" key="1">
    <source>
        <dbReference type="SAM" id="MobiDB-lite"/>
    </source>
</evidence>
<protein>
    <submittedName>
        <fullName evidence="2">Uncharacterized protein</fullName>
    </submittedName>
</protein>
<organism evidence="2 3">
    <name type="scientific">Streptomyces avermitilis</name>
    <dbReference type="NCBI Taxonomy" id="33903"/>
    <lineage>
        <taxon>Bacteria</taxon>
        <taxon>Bacillati</taxon>
        <taxon>Actinomycetota</taxon>
        <taxon>Actinomycetes</taxon>
        <taxon>Kitasatosporales</taxon>
        <taxon>Streptomycetaceae</taxon>
        <taxon>Streptomyces</taxon>
    </lineage>
</organism>
<accession>A0A4D4MKM2</accession>
<evidence type="ECO:0000313" key="3">
    <source>
        <dbReference type="Proteomes" id="UP000299211"/>
    </source>
</evidence>
<dbReference type="Proteomes" id="UP000299211">
    <property type="component" value="Unassembled WGS sequence"/>
</dbReference>